<dbReference type="Proteomes" id="UP001244297">
    <property type="component" value="Unassembled WGS sequence"/>
</dbReference>
<dbReference type="EMBL" id="JAUFPT010000088">
    <property type="protein sequence ID" value="MDN3573921.1"/>
    <property type="molecule type" value="Genomic_DNA"/>
</dbReference>
<evidence type="ECO:0000313" key="3">
    <source>
        <dbReference type="Proteomes" id="UP001244297"/>
    </source>
</evidence>
<evidence type="ECO:0000313" key="2">
    <source>
        <dbReference type="EMBL" id="MDN3573921.1"/>
    </source>
</evidence>
<keyword evidence="3" id="KW-1185">Reference proteome</keyword>
<reference evidence="3" key="1">
    <citation type="journal article" date="2019" name="Int. J. Syst. Evol. Microbiol.">
        <title>The Global Catalogue of Microorganisms (GCM) 10K type strain sequencing project: providing services to taxonomists for standard genome sequencing and annotation.</title>
        <authorList>
            <consortium name="The Broad Institute Genomics Platform"/>
            <consortium name="The Broad Institute Genome Sequencing Center for Infectious Disease"/>
            <person name="Wu L."/>
            <person name="Ma J."/>
        </authorList>
    </citation>
    <scope>NUCLEOTIDE SEQUENCE [LARGE SCALE GENOMIC DNA]</scope>
    <source>
        <strain evidence="3">CECT 7806</strain>
    </source>
</reference>
<organism evidence="2 3">
    <name type="scientific">Methylobacterium longum</name>
    <dbReference type="NCBI Taxonomy" id="767694"/>
    <lineage>
        <taxon>Bacteria</taxon>
        <taxon>Pseudomonadati</taxon>
        <taxon>Pseudomonadota</taxon>
        <taxon>Alphaproteobacteria</taxon>
        <taxon>Hyphomicrobiales</taxon>
        <taxon>Methylobacteriaceae</taxon>
        <taxon>Methylobacterium</taxon>
    </lineage>
</organism>
<sequence>MTVTRQQAIQLVYALLYGASDTAHLRLDKPIPPRLIASVRRLLDEDVTRARASQDLQPEAALAFYDELPAGTGHDVQYTPLRVFNLAVAHELARFGCKQGEVVELISEFQKDLKTAFDRANAGLQTWGRTKLTQSSVSHSTLSLREKREQTKIFLAVRRVEATESAVAFFGGELKAGERLCHKQVLYGRASLDAFLSEELVDGLFGAFIIELSELAVRVTELAQRAPPRKRGRRSSKPPSNWSDAVAQFHVQERDHDK</sequence>
<proteinExistence type="predicted"/>
<accession>A0ABT8AVK7</accession>
<evidence type="ECO:0000256" key="1">
    <source>
        <dbReference type="SAM" id="MobiDB-lite"/>
    </source>
</evidence>
<name>A0ABT8AVK7_9HYPH</name>
<feature type="compositionally biased region" description="Basic residues" evidence="1">
    <location>
        <begin position="227"/>
        <end position="236"/>
    </location>
</feature>
<feature type="region of interest" description="Disordered" evidence="1">
    <location>
        <begin position="225"/>
        <end position="258"/>
    </location>
</feature>
<gene>
    <name evidence="2" type="ORF">QWZ18_25350</name>
</gene>
<comment type="caution">
    <text evidence="2">The sequence shown here is derived from an EMBL/GenBank/DDBJ whole genome shotgun (WGS) entry which is preliminary data.</text>
</comment>
<dbReference type="RefSeq" id="WP_238291338.1">
    <property type="nucleotide sequence ID" value="NZ_BPQS01000036.1"/>
</dbReference>
<protein>
    <submittedName>
        <fullName evidence="2">Uncharacterized protein</fullName>
    </submittedName>
</protein>